<evidence type="ECO:0000256" key="16">
    <source>
        <dbReference type="ARBA" id="ARBA00022989"/>
    </source>
</evidence>
<dbReference type="Gene3D" id="1.10.510.10">
    <property type="entry name" value="Transferase(Phosphotransferase) domain 1"/>
    <property type="match status" value="1"/>
</dbReference>
<keyword evidence="7" id="KW-0597">Phosphoprotein</keyword>
<dbReference type="PANTHER" id="PTHR48056:SF18">
    <property type="entry name" value="NON-SPECIFIC SERINE_THREONINE PROTEIN KINASE"/>
    <property type="match status" value="1"/>
</dbReference>
<keyword evidence="16 23" id="KW-1133">Transmembrane helix</keyword>
<feature type="domain" description="Protein kinase" evidence="24">
    <location>
        <begin position="815"/>
        <end position="1089"/>
    </location>
</feature>
<evidence type="ECO:0000256" key="9">
    <source>
        <dbReference type="ARBA" id="ARBA00022679"/>
    </source>
</evidence>
<evidence type="ECO:0000256" key="18">
    <source>
        <dbReference type="ARBA" id="ARBA00023170"/>
    </source>
</evidence>
<keyword evidence="14" id="KW-0418">Kinase</keyword>
<evidence type="ECO:0000256" key="17">
    <source>
        <dbReference type="ARBA" id="ARBA00023136"/>
    </source>
</evidence>
<evidence type="ECO:0000256" key="2">
    <source>
        <dbReference type="ARBA" id="ARBA00008684"/>
    </source>
</evidence>
<comment type="subcellular location">
    <subcellularLocation>
        <location evidence="1">Cell membrane</location>
        <topology evidence="1">Single-pass type I membrane protein</topology>
    </subcellularLocation>
</comment>
<dbReference type="InterPro" id="IPR032675">
    <property type="entry name" value="LRR_dom_sf"/>
</dbReference>
<evidence type="ECO:0000256" key="20">
    <source>
        <dbReference type="ARBA" id="ARBA00047899"/>
    </source>
</evidence>
<dbReference type="Pfam" id="PF13855">
    <property type="entry name" value="LRR_8"/>
    <property type="match status" value="3"/>
</dbReference>
<comment type="catalytic activity">
    <reaction evidence="20">
        <text>L-threonyl-[protein] + ATP = O-phospho-L-threonyl-[protein] + ADP + H(+)</text>
        <dbReference type="Rhea" id="RHEA:46608"/>
        <dbReference type="Rhea" id="RHEA-COMP:11060"/>
        <dbReference type="Rhea" id="RHEA-COMP:11605"/>
        <dbReference type="ChEBI" id="CHEBI:15378"/>
        <dbReference type="ChEBI" id="CHEBI:30013"/>
        <dbReference type="ChEBI" id="CHEBI:30616"/>
        <dbReference type="ChEBI" id="CHEBI:61977"/>
        <dbReference type="ChEBI" id="CHEBI:456216"/>
        <dbReference type="EC" id="2.7.11.1"/>
    </reaction>
</comment>
<evidence type="ECO:0000256" key="5">
    <source>
        <dbReference type="ARBA" id="ARBA00022475"/>
    </source>
</evidence>
<dbReference type="FunFam" id="1.10.510.10:FF:000309">
    <property type="entry name" value="Leucine-rich repeat receptor-like protein kinase"/>
    <property type="match status" value="1"/>
</dbReference>
<dbReference type="InterPro" id="IPR001611">
    <property type="entry name" value="Leu-rich_rpt"/>
</dbReference>
<dbReference type="FunFam" id="3.80.10.10:FF:000383">
    <property type="entry name" value="Leucine-rich repeat receptor protein kinase EMS1"/>
    <property type="match status" value="2"/>
</dbReference>
<dbReference type="Gene3D" id="3.30.200.20">
    <property type="entry name" value="Phosphorylase Kinase, domain 1"/>
    <property type="match status" value="1"/>
</dbReference>
<dbReference type="GO" id="GO:0004674">
    <property type="term" value="F:protein serine/threonine kinase activity"/>
    <property type="evidence" value="ECO:0007669"/>
    <property type="project" value="UniProtKB-KW"/>
</dbReference>
<dbReference type="Proteomes" id="UP000187203">
    <property type="component" value="Unassembled WGS sequence"/>
</dbReference>
<evidence type="ECO:0000256" key="21">
    <source>
        <dbReference type="ARBA" id="ARBA00048679"/>
    </source>
</evidence>
<dbReference type="FunFam" id="3.80.10.10:FF:000213">
    <property type="entry name" value="Tyrosine-sulfated glycopeptide receptor 1"/>
    <property type="match status" value="1"/>
</dbReference>
<evidence type="ECO:0000256" key="7">
    <source>
        <dbReference type="ARBA" id="ARBA00022553"/>
    </source>
</evidence>
<dbReference type="InterPro" id="IPR013210">
    <property type="entry name" value="LRR_N_plant-typ"/>
</dbReference>
<keyword evidence="26" id="KW-1185">Reference proteome</keyword>
<evidence type="ECO:0000256" key="1">
    <source>
        <dbReference type="ARBA" id="ARBA00004251"/>
    </source>
</evidence>
<accession>A0A1R3HU39</accession>
<evidence type="ECO:0000256" key="14">
    <source>
        <dbReference type="ARBA" id="ARBA00022777"/>
    </source>
</evidence>
<dbReference type="InterPro" id="IPR050647">
    <property type="entry name" value="Plant_LRR-RLKs"/>
</dbReference>
<evidence type="ECO:0000256" key="19">
    <source>
        <dbReference type="ARBA" id="ARBA00023180"/>
    </source>
</evidence>
<name>A0A1R3HU39_9ROSI</name>
<keyword evidence="18" id="KW-0675">Receptor</keyword>
<sequence>MMIDEKVSLGGAFNSRTRSIAIAIAIARRGRTTTIFSMLYLPFRLVLVSFFLFASPCYAACNRDDHDSLLVFYSNITFPSSSPLNWSASNDCCSSWEGIVCAVDDRVTQLLLPSRGLSGPISPSIVNLTHLTHLNLSHNRFTGPLPPGFFSALNQLQVLDLSYNNLNGELPLDFFSEDNNSLSSIQTVNLSSNHFTGTIQSNSFFQSARNLSSLNLSNNTLTGQLPSSICLNTSLTLLDISDNKLNSQIPSGFGKCSKLQIFRAGFNELFGELPADIFTVTSLQELSLPVNHLSGHIPDAIVQLTELTVLELFSNEFEGPIPKDIGQLSKLEHLLLHVNNLTGSLPPSLMNCTNIGTLNLRVNKLNGHLSTFNFSTLLRLNTLDLGNNNFTGTLPSSLYSCKSLTAVRLASNQLEGQISPDILKLQSLSFLSISTNKLTNFTGAIKILMGCKKLTTLILTKNFMNEALPNDGFIVGEESFQNLRILGLGGCKFTGEVPNWLANLTNLEVLDLSQNRITGFIPRWLGSLQNLFYMDLSDNLISGDFPKELTSLWALENQESNDQVDRSYLELPVFVMPNNATSQQLYKQLSNLPPAIYLRNNNLSGNIPETIGQLKFLHVLDLSQNKFSGSIPDQLSELTNLEILDLSDNQLSGQIPASLRGLHFLSSFSVAYNDLQGPIPSGGQFDTFTSSSFEGNPGLCGSIVQRICPNAPGIANSTTRLKSLNTKLIIGLVLGICFGTGVVITVLALWILSKRRIIPGGETDKIELDTFSSNSYSGVHPQTDKDSSLVILFPNKINQDKDLTIFELLKATDNFNQENIIGCGGFGLVYKAILADGTKLAVKKLSGDFGLMEREFKAEVEVLSTAQHENLVSLQGYCVHEGFRLLIYTYMENGSLDYWLHEKADGPSQLDWPTRLKIARGAGNGLAYMHQICEPHIVHRDIKSSNILLDDKFEAHVADFGLSRLILPYHTHVTTELVGTLGYIPPEYGQAWVATLRGDVYSFGVVMLELLTGKRPVDMSRPKISRDLVAWVQQMRAEGKQEEVFDPFLKGKNFEEEMLQVLDVACLCINQNPFKRPTIKEVVDRLKNVGTTTRNQNKD</sequence>
<keyword evidence="9" id="KW-0808">Transferase</keyword>
<keyword evidence="15 22" id="KW-0067">ATP-binding</keyword>
<proteinExistence type="inferred from homology"/>
<keyword evidence="17 23" id="KW-0472">Membrane</keyword>
<dbReference type="SMART" id="SM00369">
    <property type="entry name" value="LRR_TYP"/>
    <property type="match status" value="9"/>
</dbReference>
<keyword evidence="8" id="KW-0433">Leucine-rich repeat</keyword>
<dbReference type="Pfam" id="PF00560">
    <property type="entry name" value="LRR_1"/>
    <property type="match status" value="4"/>
</dbReference>
<feature type="transmembrane region" description="Helical" evidence="23">
    <location>
        <begin position="728"/>
        <end position="752"/>
    </location>
</feature>
<reference evidence="26" key="1">
    <citation type="submission" date="2013-09" db="EMBL/GenBank/DDBJ databases">
        <title>Corchorus olitorius genome sequencing.</title>
        <authorList>
            <person name="Alam M."/>
            <person name="Haque M.S."/>
            <person name="Islam M.S."/>
            <person name="Emdad E.M."/>
            <person name="Islam M.M."/>
            <person name="Ahmed B."/>
            <person name="Halim A."/>
            <person name="Hossen Q.M.M."/>
            <person name="Hossain M.Z."/>
            <person name="Ahmed R."/>
            <person name="Khan M.M."/>
            <person name="Islam R."/>
            <person name="Rashid M.M."/>
            <person name="Khan S.A."/>
            <person name="Rahman M.S."/>
            <person name="Alam M."/>
            <person name="Yahiya A.S."/>
            <person name="Khan M.S."/>
            <person name="Azam M.S."/>
            <person name="Haque T."/>
            <person name="Lashkar M.Z.H."/>
            <person name="Akhand A.I."/>
            <person name="Morshed G."/>
            <person name="Roy S."/>
            <person name="Uddin K.S."/>
            <person name="Rabeya T."/>
            <person name="Hossain A.S."/>
            <person name="Chowdhury A."/>
            <person name="Snigdha A.R."/>
            <person name="Mortoza M.S."/>
            <person name="Matin S.A."/>
            <person name="Hoque S.M.E."/>
            <person name="Islam M.K."/>
            <person name="Roy D.K."/>
            <person name="Haider R."/>
            <person name="Moosa M.M."/>
            <person name="Elias S.M."/>
            <person name="Hasan A.M."/>
            <person name="Jahan S."/>
            <person name="Shafiuddin M."/>
            <person name="Mahmood N."/>
            <person name="Shommy N.S."/>
        </authorList>
    </citation>
    <scope>NUCLEOTIDE SEQUENCE [LARGE SCALE GENOMIC DNA]</scope>
    <source>
        <strain evidence="26">cv. O-4</strain>
    </source>
</reference>
<evidence type="ECO:0000313" key="25">
    <source>
        <dbReference type="EMBL" id="OMO73915.1"/>
    </source>
</evidence>
<gene>
    <name evidence="25" type="ORF">COLO4_26799</name>
</gene>
<dbReference type="Pfam" id="PF08263">
    <property type="entry name" value="LRRNT_2"/>
    <property type="match status" value="1"/>
</dbReference>
<evidence type="ECO:0000256" key="11">
    <source>
        <dbReference type="ARBA" id="ARBA00022729"/>
    </source>
</evidence>
<dbReference type="STRING" id="93759.A0A1R3HU39"/>
<evidence type="ECO:0000256" key="22">
    <source>
        <dbReference type="PROSITE-ProRule" id="PRU10141"/>
    </source>
</evidence>
<evidence type="ECO:0000256" key="13">
    <source>
        <dbReference type="ARBA" id="ARBA00022741"/>
    </source>
</evidence>
<evidence type="ECO:0000259" key="24">
    <source>
        <dbReference type="PROSITE" id="PS50011"/>
    </source>
</evidence>
<dbReference type="SMART" id="SM00220">
    <property type="entry name" value="S_TKc"/>
    <property type="match status" value="1"/>
</dbReference>
<dbReference type="PROSITE" id="PS50011">
    <property type="entry name" value="PROTEIN_KINASE_DOM"/>
    <property type="match status" value="1"/>
</dbReference>
<dbReference type="AlphaFoldDB" id="A0A1R3HU39"/>
<keyword evidence="11" id="KW-0732">Signal</keyword>
<evidence type="ECO:0000256" key="12">
    <source>
        <dbReference type="ARBA" id="ARBA00022737"/>
    </source>
</evidence>
<dbReference type="InterPro" id="IPR011009">
    <property type="entry name" value="Kinase-like_dom_sf"/>
</dbReference>
<dbReference type="InterPro" id="IPR003591">
    <property type="entry name" value="Leu-rich_rpt_typical-subtyp"/>
</dbReference>
<evidence type="ECO:0000256" key="3">
    <source>
        <dbReference type="ARBA" id="ARBA00009592"/>
    </source>
</evidence>
<evidence type="ECO:0000256" key="15">
    <source>
        <dbReference type="ARBA" id="ARBA00022840"/>
    </source>
</evidence>
<comment type="similarity">
    <text evidence="2">Belongs to the protein kinase superfamily. Ser/Thr protein kinase family.</text>
</comment>
<evidence type="ECO:0000256" key="10">
    <source>
        <dbReference type="ARBA" id="ARBA00022692"/>
    </source>
</evidence>
<comment type="catalytic activity">
    <reaction evidence="21">
        <text>L-seryl-[protein] + ATP = O-phospho-L-seryl-[protein] + ADP + H(+)</text>
        <dbReference type="Rhea" id="RHEA:17989"/>
        <dbReference type="Rhea" id="RHEA-COMP:9863"/>
        <dbReference type="Rhea" id="RHEA-COMP:11604"/>
        <dbReference type="ChEBI" id="CHEBI:15378"/>
        <dbReference type="ChEBI" id="CHEBI:29999"/>
        <dbReference type="ChEBI" id="CHEBI:30616"/>
        <dbReference type="ChEBI" id="CHEBI:83421"/>
        <dbReference type="ChEBI" id="CHEBI:456216"/>
        <dbReference type="EC" id="2.7.11.1"/>
    </reaction>
</comment>
<evidence type="ECO:0000256" key="23">
    <source>
        <dbReference type="SAM" id="Phobius"/>
    </source>
</evidence>
<evidence type="ECO:0000256" key="4">
    <source>
        <dbReference type="ARBA" id="ARBA00012513"/>
    </source>
</evidence>
<keyword evidence="5" id="KW-1003">Cell membrane</keyword>
<dbReference type="GO" id="GO:0005886">
    <property type="term" value="C:plasma membrane"/>
    <property type="evidence" value="ECO:0007669"/>
    <property type="project" value="UniProtKB-SubCell"/>
</dbReference>
<dbReference type="CDD" id="cd14066">
    <property type="entry name" value="STKc_IRAK"/>
    <property type="match status" value="1"/>
</dbReference>
<dbReference type="GO" id="GO:0005524">
    <property type="term" value="F:ATP binding"/>
    <property type="evidence" value="ECO:0007669"/>
    <property type="project" value="UniProtKB-UniRule"/>
</dbReference>
<dbReference type="SUPFAM" id="SSF56112">
    <property type="entry name" value="Protein kinase-like (PK-like)"/>
    <property type="match status" value="1"/>
</dbReference>
<dbReference type="Gene3D" id="3.80.10.10">
    <property type="entry name" value="Ribonuclease Inhibitor"/>
    <property type="match status" value="4"/>
</dbReference>
<evidence type="ECO:0000313" key="26">
    <source>
        <dbReference type="Proteomes" id="UP000187203"/>
    </source>
</evidence>
<dbReference type="EMBL" id="AWUE01019383">
    <property type="protein sequence ID" value="OMO73915.1"/>
    <property type="molecule type" value="Genomic_DNA"/>
</dbReference>
<dbReference type="FunFam" id="3.30.200.20:FF:000309">
    <property type="entry name" value="Leucine-rich repeat receptor protein kinase MSP1"/>
    <property type="match status" value="1"/>
</dbReference>
<keyword evidence="6" id="KW-0723">Serine/threonine-protein kinase</keyword>
<dbReference type="SUPFAM" id="SSF52058">
    <property type="entry name" value="L domain-like"/>
    <property type="match status" value="2"/>
</dbReference>
<keyword evidence="13 22" id="KW-0547">Nucleotide-binding</keyword>
<dbReference type="PROSITE" id="PS51450">
    <property type="entry name" value="LRR"/>
    <property type="match status" value="2"/>
</dbReference>
<dbReference type="InterPro" id="IPR008271">
    <property type="entry name" value="Ser/Thr_kinase_AS"/>
</dbReference>
<dbReference type="SMART" id="SM00365">
    <property type="entry name" value="LRR_SD22"/>
    <property type="match status" value="3"/>
</dbReference>
<dbReference type="Pfam" id="PF00069">
    <property type="entry name" value="Pkinase"/>
    <property type="match status" value="1"/>
</dbReference>
<dbReference type="EC" id="2.7.11.1" evidence="4"/>
<comment type="similarity">
    <text evidence="3">Belongs to the RLP family.</text>
</comment>
<protein>
    <recommendedName>
        <fullName evidence="4">non-specific serine/threonine protein kinase</fullName>
        <ecNumber evidence="4">2.7.11.1</ecNumber>
    </recommendedName>
</protein>
<organism evidence="25 26">
    <name type="scientific">Corchorus olitorius</name>
    <dbReference type="NCBI Taxonomy" id="93759"/>
    <lineage>
        <taxon>Eukaryota</taxon>
        <taxon>Viridiplantae</taxon>
        <taxon>Streptophyta</taxon>
        <taxon>Embryophyta</taxon>
        <taxon>Tracheophyta</taxon>
        <taxon>Spermatophyta</taxon>
        <taxon>Magnoliopsida</taxon>
        <taxon>eudicotyledons</taxon>
        <taxon>Gunneridae</taxon>
        <taxon>Pentapetalae</taxon>
        <taxon>rosids</taxon>
        <taxon>malvids</taxon>
        <taxon>Malvales</taxon>
        <taxon>Malvaceae</taxon>
        <taxon>Grewioideae</taxon>
        <taxon>Apeibeae</taxon>
        <taxon>Corchorus</taxon>
    </lineage>
</organism>
<evidence type="ECO:0000256" key="8">
    <source>
        <dbReference type="ARBA" id="ARBA00022614"/>
    </source>
</evidence>
<dbReference type="PROSITE" id="PS00107">
    <property type="entry name" value="PROTEIN_KINASE_ATP"/>
    <property type="match status" value="1"/>
</dbReference>
<dbReference type="FunFam" id="3.80.10.10:FF:000403">
    <property type="entry name" value="Receptor-like protein 2"/>
    <property type="match status" value="1"/>
</dbReference>
<dbReference type="InterPro" id="IPR017441">
    <property type="entry name" value="Protein_kinase_ATP_BS"/>
</dbReference>
<dbReference type="InterPro" id="IPR000719">
    <property type="entry name" value="Prot_kinase_dom"/>
</dbReference>
<keyword evidence="12" id="KW-0677">Repeat</keyword>
<dbReference type="PANTHER" id="PTHR48056">
    <property type="entry name" value="LRR RECEPTOR-LIKE SERINE/THREONINE-PROTEIN KINASE-RELATED"/>
    <property type="match status" value="1"/>
</dbReference>
<comment type="caution">
    <text evidence="25">The sequence shown here is derived from an EMBL/GenBank/DDBJ whole genome shotgun (WGS) entry which is preliminary data.</text>
</comment>
<dbReference type="OrthoDB" id="647974at2759"/>
<keyword evidence="19" id="KW-0325">Glycoprotein</keyword>
<dbReference type="GO" id="GO:0033612">
    <property type="term" value="F:receptor serine/threonine kinase binding"/>
    <property type="evidence" value="ECO:0007669"/>
    <property type="project" value="TreeGrafter"/>
</dbReference>
<dbReference type="PROSITE" id="PS00108">
    <property type="entry name" value="PROTEIN_KINASE_ST"/>
    <property type="match status" value="1"/>
</dbReference>
<feature type="binding site" evidence="22">
    <location>
        <position position="844"/>
    </location>
    <ligand>
        <name>ATP</name>
        <dbReference type="ChEBI" id="CHEBI:30616"/>
    </ligand>
</feature>
<evidence type="ECO:0000256" key="6">
    <source>
        <dbReference type="ARBA" id="ARBA00022527"/>
    </source>
</evidence>
<dbReference type="PRINTS" id="PR00019">
    <property type="entry name" value="LEURICHRPT"/>
</dbReference>
<keyword evidence="10 23" id="KW-0812">Transmembrane</keyword>